<dbReference type="AlphaFoldDB" id="A0AAW1QK53"/>
<dbReference type="SUPFAM" id="SSF63763">
    <property type="entry name" value="SAND domain-like"/>
    <property type="match status" value="1"/>
</dbReference>
<dbReference type="PROSITE" id="PS51805">
    <property type="entry name" value="EPHD"/>
    <property type="match status" value="1"/>
</dbReference>
<feature type="compositionally biased region" description="Gly residues" evidence="9">
    <location>
        <begin position="1103"/>
        <end position="1120"/>
    </location>
</feature>
<feature type="compositionally biased region" description="Low complexity" evidence="9">
    <location>
        <begin position="1185"/>
        <end position="1200"/>
    </location>
</feature>
<feature type="compositionally biased region" description="Low complexity" evidence="9">
    <location>
        <begin position="309"/>
        <end position="320"/>
    </location>
</feature>
<sequence length="1234" mass="125969">MVRVIETDLGGRKPSTTGSAGGAAGDMQRLADGGAPGRAASQWHSPDAGVASDSELDVEYGAMPLQTVEGGAGAAAGEAQGTSDAAIVDTADRPPGSAAGMALGGDGGGALAELGNAAAAEMGNATAYGGLNAAAYHGYMDTDTDLGFRGPDLYAARRVQGEDGIVRYLPPPVPVVTPPGLAGDPGAPREIGIVCNNARARFFPARQVCVCSCTTCVERARAAGVPYLEMSPTEFEKHAGMGASKKWKYTLRVESADLQFLGLWMMQHGFHMTTAPRMSNGARFAGESGPRTRGGRRAAQFPHRRPSRPRCTMRPGMPRGPRLPPNVPRSNVGLAAGVAAAAATGAAGTGAAREPVAAGLQNPAEGFTGGLAGGEYGDADGDALGGAANGERAGTPEDAALARRFLNTASPALPKAVRERKAAIREGECYQAHVPLAPLGARPSGVEADDPRCGVLGPGPAELLASVMGPELAAADELPMDAKMDPDARRAAAFLSRGARARRPPHWLSTAFGSGQCGRAQPGDSEGEPRSGADNGGSMALPANSDEQVAEGGLVRRRGGKRPCPGDSGGGDADCRAPRLGDEGLTLRAGGHVARGAAYRAGGAGGGAGGNAGAWETARNTLRGVKRSRSVRDGGADDGQSSGSMRDTDDAPRVTAWKILEGQVMTVTLEHRRLTYTGALTLQPFGLQRLAPTPAAVTAWREPPHKWRRGNNGGGDAVEPIDPGDLSPRDERRPLPSRGASRADWAAAAPEPAPLPKPDPKPKHDPVATEAPAAEGRADFATPMAISPPPPAPPAAAPTPALAAAPAPEPVQAVVAREGRAPGRRAAAGAAKAVAAVMAAAMETRADSEDGEGSPRRRGAANGLPRDSARAGDERASGQSADAAGRLKGTAAAAPAAEQDVAPGADSLQNEEVVDDPSLLPSPLNGPEWIGDWRDQNFKMPHPDELGRPAASAREFDRIMREGRPPNALCAMCHKGEEPDAERHPTVHRRAAGHLGPLRVYRVNAISTAWVHSQCAAWSPEVYINDHGQLEPLADAVRRGRMLKCKICGTKGATLGCHVKSCRSSFHLHCARESGAALDARTGKVICSTHAHILEHGRRAPAAGGGGNAHADENGGGDGGSPPQVRLGPRMRGDGGGGKAPGGVQRTSSRQTARSARGAAAAQTAAVGVTELPAALEGAEAIETSPNASPVAPAVAAAPEADGDPNADPAVYVSDGAGARLAATPQPNADMDTS</sequence>
<feature type="region of interest" description="Disordered" evidence="9">
    <location>
        <begin position="1"/>
        <end position="50"/>
    </location>
</feature>
<feature type="compositionally biased region" description="Basic and acidic residues" evidence="9">
    <location>
        <begin position="867"/>
        <end position="876"/>
    </location>
</feature>
<feature type="domain" description="PHD-type" evidence="11">
    <location>
        <begin position="967"/>
        <end position="1091"/>
    </location>
</feature>
<dbReference type="PROSITE" id="PS50864">
    <property type="entry name" value="SAND"/>
    <property type="match status" value="1"/>
</dbReference>
<keyword evidence="4" id="KW-0227">DNA damage</keyword>
<dbReference type="InterPro" id="IPR013083">
    <property type="entry name" value="Znf_RING/FYVE/PHD"/>
</dbReference>
<dbReference type="GO" id="GO:0045944">
    <property type="term" value="P:positive regulation of transcription by RNA polymerase II"/>
    <property type="evidence" value="ECO:0007669"/>
    <property type="project" value="TreeGrafter"/>
</dbReference>
<feature type="compositionally biased region" description="Basic and acidic residues" evidence="9">
    <location>
        <begin position="758"/>
        <end position="767"/>
    </location>
</feature>
<feature type="compositionally biased region" description="Pro residues" evidence="9">
    <location>
        <begin position="786"/>
        <end position="797"/>
    </location>
</feature>
<dbReference type="InterPro" id="IPR001965">
    <property type="entry name" value="Znf_PHD"/>
</dbReference>
<feature type="region of interest" description="Disordered" evidence="9">
    <location>
        <begin position="1180"/>
        <end position="1234"/>
    </location>
</feature>
<evidence type="ECO:0000259" key="10">
    <source>
        <dbReference type="PROSITE" id="PS50864"/>
    </source>
</evidence>
<keyword evidence="6" id="KW-0862">Zinc</keyword>
<feature type="compositionally biased region" description="Low complexity" evidence="9">
    <location>
        <begin position="798"/>
        <end position="816"/>
    </location>
</feature>
<feature type="region of interest" description="Disordered" evidence="9">
    <location>
        <begin position="1099"/>
        <end position="1159"/>
    </location>
</feature>
<feature type="compositionally biased region" description="Low complexity" evidence="9">
    <location>
        <begin position="740"/>
        <end position="750"/>
    </location>
</feature>
<keyword evidence="5" id="KW-0863">Zinc-finger</keyword>
<comment type="caution">
    <text evidence="12">The sequence shown here is derived from an EMBL/GenBank/DDBJ whole genome shotgun (WGS) entry which is preliminary data.</text>
</comment>
<comment type="subcellular location">
    <subcellularLocation>
        <location evidence="1">Nucleus</location>
    </subcellularLocation>
</comment>
<dbReference type="Proteomes" id="UP001445335">
    <property type="component" value="Unassembled WGS sequence"/>
</dbReference>
<evidence type="ECO:0000256" key="4">
    <source>
        <dbReference type="ARBA" id="ARBA00022763"/>
    </source>
</evidence>
<dbReference type="InterPro" id="IPR031099">
    <property type="entry name" value="BRCA1-associated"/>
</dbReference>
<dbReference type="InterPro" id="IPR034732">
    <property type="entry name" value="EPHD"/>
</dbReference>
<protein>
    <recommendedName>
        <fullName evidence="14">PHD-type domain-containing protein</fullName>
    </recommendedName>
</protein>
<feature type="region of interest" description="Disordered" evidence="9">
    <location>
        <begin position="281"/>
        <end position="325"/>
    </location>
</feature>
<feature type="compositionally biased region" description="Basic and acidic residues" evidence="9">
    <location>
        <begin position="1"/>
        <end position="11"/>
    </location>
</feature>
<dbReference type="Gene3D" id="3.10.390.10">
    <property type="entry name" value="SAND domain-like"/>
    <property type="match status" value="1"/>
</dbReference>
<evidence type="ECO:0000256" key="5">
    <source>
        <dbReference type="ARBA" id="ARBA00022771"/>
    </source>
</evidence>
<accession>A0AAW1QK53</accession>
<dbReference type="PANTHER" id="PTHR13763">
    <property type="entry name" value="BREAST CANCER TYPE 1 SUSCEPTIBILITY PROTEIN BRCA1"/>
    <property type="match status" value="1"/>
</dbReference>
<feature type="region of interest" description="Disordered" evidence="9">
    <location>
        <begin position="505"/>
        <end position="577"/>
    </location>
</feature>
<dbReference type="Gene3D" id="3.30.40.10">
    <property type="entry name" value="Zinc/RING finger domain, C3HC4 (zinc finger)"/>
    <property type="match status" value="1"/>
</dbReference>
<proteinExistence type="predicted"/>
<feature type="compositionally biased region" description="Low complexity" evidence="9">
    <location>
        <begin position="1142"/>
        <end position="1159"/>
    </location>
</feature>
<dbReference type="InterPro" id="IPR010919">
    <property type="entry name" value="SAND-like_dom_sf"/>
</dbReference>
<keyword evidence="13" id="KW-1185">Reference proteome</keyword>
<keyword evidence="7" id="KW-0234">DNA repair</keyword>
<feature type="compositionally biased region" description="Polar residues" evidence="9">
    <location>
        <begin position="1225"/>
        <end position="1234"/>
    </location>
</feature>
<feature type="domain" description="SAND" evidence="10">
    <location>
        <begin position="189"/>
        <end position="261"/>
    </location>
</feature>
<keyword evidence="8" id="KW-0539">Nucleus</keyword>
<dbReference type="GO" id="GO:0004842">
    <property type="term" value="F:ubiquitin-protein transferase activity"/>
    <property type="evidence" value="ECO:0007669"/>
    <property type="project" value="TreeGrafter"/>
</dbReference>
<dbReference type="SMART" id="SM00249">
    <property type="entry name" value="PHD"/>
    <property type="match status" value="1"/>
</dbReference>
<dbReference type="InterPro" id="IPR000770">
    <property type="entry name" value="SAND_dom"/>
</dbReference>
<keyword evidence="2" id="KW-0479">Metal-binding</keyword>
<reference evidence="12 13" key="1">
    <citation type="journal article" date="2024" name="Nat. Commun.">
        <title>Phylogenomics reveals the evolutionary origins of lichenization in chlorophyte algae.</title>
        <authorList>
            <person name="Puginier C."/>
            <person name="Libourel C."/>
            <person name="Otte J."/>
            <person name="Skaloud P."/>
            <person name="Haon M."/>
            <person name="Grisel S."/>
            <person name="Petersen M."/>
            <person name="Berrin J.G."/>
            <person name="Delaux P.M."/>
            <person name="Dal Grande F."/>
            <person name="Keller J."/>
        </authorList>
    </citation>
    <scope>NUCLEOTIDE SEQUENCE [LARGE SCALE GENOMIC DNA]</scope>
    <source>
        <strain evidence="12 13">SAG 245.80</strain>
    </source>
</reference>
<dbReference type="GO" id="GO:0005634">
    <property type="term" value="C:nucleus"/>
    <property type="evidence" value="ECO:0007669"/>
    <property type="project" value="UniProtKB-SubCell"/>
</dbReference>
<evidence type="ECO:0000256" key="6">
    <source>
        <dbReference type="ARBA" id="ARBA00022833"/>
    </source>
</evidence>
<feature type="region of interest" description="Disordered" evidence="9">
    <location>
        <begin position="622"/>
        <end position="650"/>
    </location>
</feature>
<feature type="compositionally biased region" description="Low complexity" evidence="9">
    <location>
        <begin position="881"/>
        <end position="901"/>
    </location>
</feature>
<keyword evidence="3" id="KW-0677">Repeat</keyword>
<evidence type="ECO:0000256" key="3">
    <source>
        <dbReference type="ARBA" id="ARBA00022737"/>
    </source>
</evidence>
<evidence type="ECO:0000313" key="12">
    <source>
        <dbReference type="EMBL" id="KAK9821808.1"/>
    </source>
</evidence>
<dbReference type="GO" id="GO:0000724">
    <property type="term" value="P:double-strand break repair via homologous recombination"/>
    <property type="evidence" value="ECO:0007669"/>
    <property type="project" value="TreeGrafter"/>
</dbReference>
<evidence type="ECO:0000256" key="8">
    <source>
        <dbReference type="ARBA" id="ARBA00023242"/>
    </source>
</evidence>
<evidence type="ECO:0000256" key="9">
    <source>
        <dbReference type="SAM" id="MobiDB-lite"/>
    </source>
</evidence>
<dbReference type="GO" id="GO:0003677">
    <property type="term" value="F:DNA binding"/>
    <property type="evidence" value="ECO:0007669"/>
    <property type="project" value="InterPro"/>
</dbReference>
<gene>
    <name evidence="12" type="ORF">WJX81_008248</name>
</gene>
<name>A0AAW1QK53_9CHLO</name>
<dbReference type="Pfam" id="PF13771">
    <property type="entry name" value="zf-HC5HC2H"/>
    <property type="match status" value="1"/>
</dbReference>
<feature type="region of interest" description="Disordered" evidence="9">
    <location>
        <begin position="843"/>
        <end position="901"/>
    </location>
</feature>
<evidence type="ECO:0000256" key="7">
    <source>
        <dbReference type="ARBA" id="ARBA00023204"/>
    </source>
</evidence>
<evidence type="ECO:0000259" key="11">
    <source>
        <dbReference type="PROSITE" id="PS51805"/>
    </source>
</evidence>
<dbReference type="GO" id="GO:0008270">
    <property type="term" value="F:zinc ion binding"/>
    <property type="evidence" value="ECO:0007669"/>
    <property type="project" value="UniProtKB-KW"/>
</dbReference>
<organism evidence="12 13">
    <name type="scientific">Elliptochloris bilobata</name>
    <dbReference type="NCBI Taxonomy" id="381761"/>
    <lineage>
        <taxon>Eukaryota</taxon>
        <taxon>Viridiplantae</taxon>
        <taxon>Chlorophyta</taxon>
        <taxon>core chlorophytes</taxon>
        <taxon>Trebouxiophyceae</taxon>
        <taxon>Trebouxiophyceae incertae sedis</taxon>
        <taxon>Elliptochloris clade</taxon>
        <taxon>Elliptochloris</taxon>
    </lineage>
</organism>
<evidence type="ECO:0000256" key="2">
    <source>
        <dbReference type="ARBA" id="ARBA00022723"/>
    </source>
</evidence>
<evidence type="ECO:0000313" key="13">
    <source>
        <dbReference type="Proteomes" id="UP001445335"/>
    </source>
</evidence>
<dbReference type="PANTHER" id="PTHR13763:SF0">
    <property type="entry name" value="BREAST CANCER TYPE 1 SUSCEPTIBILITY PROTEIN"/>
    <property type="match status" value="1"/>
</dbReference>
<feature type="region of interest" description="Disordered" evidence="9">
    <location>
        <begin position="696"/>
        <end position="830"/>
    </location>
</feature>
<evidence type="ECO:0008006" key="14">
    <source>
        <dbReference type="Google" id="ProtNLM"/>
    </source>
</evidence>
<dbReference type="EMBL" id="JALJOU010000096">
    <property type="protein sequence ID" value="KAK9821808.1"/>
    <property type="molecule type" value="Genomic_DNA"/>
</dbReference>
<evidence type="ECO:0000256" key="1">
    <source>
        <dbReference type="ARBA" id="ARBA00004123"/>
    </source>
</evidence>